<keyword evidence="3" id="KW-1185">Reference proteome</keyword>
<dbReference type="EMBL" id="JASCQP010000045">
    <property type="protein sequence ID" value="MDI5893079.1"/>
    <property type="molecule type" value="Genomic_DNA"/>
</dbReference>
<organism evidence="2 3">
    <name type="scientific">Halomonas rhizosphaerae</name>
    <dbReference type="NCBI Taxonomy" id="3043296"/>
    <lineage>
        <taxon>Bacteria</taxon>
        <taxon>Pseudomonadati</taxon>
        <taxon>Pseudomonadota</taxon>
        <taxon>Gammaproteobacteria</taxon>
        <taxon>Oceanospirillales</taxon>
        <taxon>Halomonadaceae</taxon>
        <taxon>Halomonas</taxon>
    </lineage>
</organism>
<proteinExistence type="predicted"/>
<feature type="domain" description="IraD/Gp25-like" evidence="1">
    <location>
        <begin position="14"/>
        <end position="98"/>
    </location>
</feature>
<dbReference type="SUPFAM" id="SSF160719">
    <property type="entry name" value="gpW/gp25-like"/>
    <property type="match status" value="1"/>
</dbReference>
<evidence type="ECO:0000313" key="3">
    <source>
        <dbReference type="Proteomes" id="UP001225957"/>
    </source>
</evidence>
<comment type="caution">
    <text evidence="2">The sequence shown here is derived from an EMBL/GenBank/DDBJ whole genome shotgun (WGS) entry which is preliminary data.</text>
</comment>
<dbReference type="Pfam" id="PF04965">
    <property type="entry name" value="GPW_gp25"/>
    <property type="match status" value="1"/>
</dbReference>
<gene>
    <name evidence="2" type="ORF">QLQ83_18520</name>
</gene>
<dbReference type="Proteomes" id="UP001225957">
    <property type="component" value="Unassembled WGS sequence"/>
</dbReference>
<accession>A0ABT6V4E3</accession>
<evidence type="ECO:0000259" key="1">
    <source>
        <dbReference type="Pfam" id="PF04965"/>
    </source>
</evidence>
<reference evidence="2 3" key="1">
    <citation type="submission" date="2023-04" db="EMBL/GenBank/DDBJ databases">
        <title>Halomonas strains isolated from rhizosphere soil.</title>
        <authorList>
            <person name="Xu L."/>
            <person name="Sun J.-Q."/>
        </authorList>
    </citation>
    <scope>NUCLEOTIDE SEQUENCE [LARGE SCALE GENOMIC DNA]</scope>
    <source>
        <strain evidence="2 3">LR5S20</strain>
    </source>
</reference>
<dbReference type="InterPro" id="IPR007048">
    <property type="entry name" value="IraD/Gp25-like"/>
</dbReference>
<protein>
    <submittedName>
        <fullName evidence="2">GPW/gp25 family protein</fullName>
    </submittedName>
</protein>
<dbReference type="RefSeq" id="WP_282736968.1">
    <property type="nucleotide sequence ID" value="NZ_JASCQP010000045.1"/>
</dbReference>
<sequence length="112" mass="12242">MTGMNATTGRALEGVEHIRQSVSDILATPIGSRVMRRDYGSLLPELIDRPLNDATLLQVYAATAMALIRWEPRLRVTAIRRAVSSIRPGHAVIEVEGQTTAGQPIRLEVPVT</sequence>
<name>A0ABT6V4E3_9GAMM</name>
<evidence type="ECO:0000313" key="2">
    <source>
        <dbReference type="EMBL" id="MDI5893079.1"/>
    </source>
</evidence>
<dbReference type="Gene3D" id="3.10.450.40">
    <property type="match status" value="1"/>
</dbReference>